<evidence type="ECO:0000256" key="1">
    <source>
        <dbReference type="ARBA" id="ARBA00003041"/>
    </source>
</evidence>
<sequence length="280" mass="31845">MSSVIKSSGYISLDDIKVIESLTHSQPLESNSIEPNHNPIMHAYTPEQQQELQDANVLKEQILRDAEAFADQQVQMTLQECAALKEQTDTDINEWWQTRRNQDEQASQLARQTGYDDGYKEGLQRAEAELKRQYDEMLSEARTILEQSYTLKQQIIQESEPFLIELSTSIAEKILARQLNLSPEWVVELIQQVLSRRREKGTIALCVAPEHFAYIQDAREELLTSIDSQAELEIIPDSTVHDHGCVIRSSFGSIDARIDTQLKEIKAALQQLAMTSEGAE</sequence>
<keyword evidence="9" id="KW-0282">Flagellum</keyword>
<proteinExistence type="inferred from homology"/>
<dbReference type="PANTHER" id="PTHR34982:SF1">
    <property type="entry name" value="FLAGELLAR ASSEMBLY PROTEIN FLIH"/>
    <property type="match status" value="1"/>
</dbReference>
<keyword evidence="10" id="KW-1185">Reference proteome</keyword>
<dbReference type="InterPro" id="IPR018035">
    <property type="entry name" value="Flagellar_FliH/T3SS_HrpE"/>
</dbReference>
<dbReference type="Pfam" id="PF02108">
    <property type="entry name" value="FliH"/>
    <property type="match status" value="1"/>
</dbReference>
<gene>
    <name evidence="9" type="ORF">J2Z66_002946</name>
</gene>
<keyword evidence="9" id="KW-0966">Cell projection</keyword>
<evidence type="ECO:0000256" key="5">
    <source>
        <dbReference type="ARBA" id="ARBA00022927"/>
    </source>
</evidence>
<dbReference type="PANTHER" id="PTHR34982">
    <property type="entry name" value="YOP PROTEINS TRANSLOCATION PROTEIN L"/>
    <property type="match status" value="1"/>
</dbReference>
<keyword evidence="5" id="KW-0653">Protein transport</keyword>
<dbReference type="Proteomes" id="UP001519287">
    <property type="component" value="Unassembled WGS sequence"/>
</dbReference>
<evidence type="ECO:0000256" key="4">
    <source>
        <dbReference type="ARBA" id="ARBA00022795"/>
    </source>
</evidence>
<feature type="domain" description="Flagellar assembly protein FliH/Type III secretion system HrpE" evidence="8">
    <location>
        <begin position="140"/>
        <end position="265"/>
    </location>
</feature>
<dbReference type="RefSeq" id="WP_209972093.1">
    <property type="nucleotide sequence ID" value="NZ_JAGGLB010000008.1"/>
</dbReference>
<comment type="function">
    <text evidence="1">Needed for flagellar regrowth and assembly.</text>
</comment>
<comment type="caution">
    <text evidence="9">The sequence shown here is derived from an EMBL/GenBank/DDBJ whole genome shotgun (WGS) entry which is preliminary data.</text>
</comment>
<keyword evidence="6" id="KW-1006">Bacterial flagellum protein export</keyword>
<evidence type="ECO:0000256" key="6">
    <source>
        <dbReference type="ARBA" id="ARBA00023225"/>
    </source>
</evidence>
<dbReference type="InterPro" id="IPR051472">
    <property type="entry name" value="T3SS_Stator/FliH"/>
</dbReference>
<evidence type="ECO:0000313" key="10">
    <source>
        <dbReference type="Proteomes" id="UP001519287"/>
    </source>
</evidence>
<keyword evidence="7" id="KW-0175">Coiled coil</keyword>
<protein>
    <submittedName>
        <fullName evidence="9">Flagellar assembly protein FliH</fullName>
    </submittedName>
</protein>
<keyword evidence="4" id="KW-1005">Bacterial flagellum biogenesis</keyword>
<dbReference type="EMBL" id="JAGGLB010000008">
    <property type="protein sequence ID" value="MBP1991339.1"/>
    <property type="molecule type" value="Genomic_DNA"/>
</dbReference>
<evidence type="ECO:0000256" key="3">
    <source>
        <dbReference type="ARBA" id="ARBA00022448"/>
    </source>
</evidence>
<evidence type="ECO:0000313" key="9">
    <source>
        <dbReference type="EMBL" id="MBP1991339.1"/>
    </source>
</evidence>
<evidence type="ECO:0000256" key="7">
    <source>
        <dbReference type="SAM" id="Coils"/>
    </source>
</evidence>
<reference evidence="9 10" key="1">
    <citation type="submission" date="2021-03" db="EMBL/GenBank/DDBJ databases">
        <title>Genomic Encyclopedia of Type Strains, Phase IV (KMG-IV): sequencing the most valuable type-strain genomes for metagenomic binning, comparative biology and taxonomic classification.</title>
        <authorList>
            <person name="Goeker M."/>
        </authorList>
    </citation>
    <scope>NUCLEOTIDE SEQUENCE [LARGE SCALE GENOMIC DNA]</scope>
    <source>
        <strain evidence="9 10">DSM 26048</strain>
    </source>
</reference>
<comment type="similarity">
    <text evidence="2">Belongs to the FliH family.</text>
</comment>
<organism evidence="9 10">
    <name type="scientific">Paenibacillus eucommiae</name>
    <dbReference type="NCBI Taxonomy" id="1355755"/>
    <lineage>
        <taxon>Bacteria</taxon>
        <taxon>Bacillati</taxon>
        <taxon>Bacillota</taxon>
        <taxon>Bacilli</taxon>
        <taxon>Bacillales</taxon>
        <taxon>Paenibacillaceae</taxon>
        <taxon>Paenibacillus</taxon>
    </lineage>
</organism>
<keyword evidence="3" id="KW-0813">Transport</keyword>
<evidence type="ECO:0000259" key="8">
    <source>
        <dbReference type="Pfam" id="PF02108"/>
    </source>
</evidence>
<keyword evidence="9" id="KW-0969">Cilium</keyword>
<accession>A0ABS4IUT0</accession>
<evidence type="ECO:0000256" key="2">
    <source>
        <dbReference type="ARBA" id="ARBA00006602"/>
    </source>
</evidence>
<feature type="coiled-coil region" evidence="7">
    <location>
        <begin position="120"/>
        <end position="147"/>
    </location>
</feature>
<name>A0ABS4IUT0_9BACL</name>